<dbReference type="PROSITE" id="PS52004">
    <property type="entry name" value="KS3_2"/>
    <property type="match status" value="1"/>
</dbReference>
<evidence type="ECO:0000313" key="4">
    <source>
        <dbReference type="EMBL" id="KAK9396410.1"/>
    </source>
</evidence>
<dbReference type="EC" id="2.3.1.41" evidence="1"/>
<keyword evidence="5" id="KW-1185">Reference proteome</keyword>
<dbReference type="InterPro" id="IPR000794">
    <property type="entry name" value="Beta-ketoacyl_synthase"/>
</dbReference>
<dbReference type="Gene3D" id="3.40.47.10">
    <property type="match status" value="1"/>
</dbReference>
<dbReference type="PANTHER" id="PTHR11712">
    <property type="entry name" value="POLYKETIDE SYNTHASE-RELATED"/>
    <property type="match status" value="1"/>
</dbReference>
<dbReference type="AlphaFoldDB" id="A0AAW1B2I9"/>
<feature type="domain" description="Ketosynthase family 3 (KS3)" evidence="3">
    <location>
        <begin position="1"/>
        <end position="158"/>
    </location>
</feature>
<evidence type="ECO:0000256" key="2">
    <source>
        <dbReference type="ARBA" id="ARBA00022679"/>
    </source>
</evidence>
<evidence type="ECO:0000313" key="5">
    <source>
        <dbReference type="Proteomes" id="UP001474421"/>
    </source>
</evidence>
<dbReference type="PANTHER" id="PTHR11712:SF336">
    <property type="entry name" value="3-OXOACYL-[ACYL-CARRIER-PROTEIN] SYNTHASE, MITOCHONDRIAL"/>
    <property type="match status" value="1"/>
</dbReference>
<comment type="caution">
    <text evidence="4">The sequence shown here is derived from an EMBL/GenBank/DDBJ whole genome shotgun (WGS) entry which is preliminary data.</text>
</comment>
<name>A0AAW1B2I9_CROAD</name>
<dbReference type="Proteomes" id="UP001474421">
    <property type="component" value="Unassembled WGS sequence"/>
</dbReference>
<evidence type="ECO:0000256" key="1">
    <source>
        <dbReference type="ARBA" id="ARBA00013191"/>
    </source>
</evidence>
<evidence type="ECO:0000259" key="3">
    <source>
        <dbReference type="PROSITE" id="PS52004"/>
    </source>
</evidence>
<dbReference type="InterPro" id="IPR016039">
    <property type="entry name" value="Thiolase-like"/>
</dbReference>
<dbReference type="SUPFAM" id="SSF53901">
    <property type="entry name" value="Thiolase-like"/>
    <property type="match status" value="1"/>
</dbReference>
<dbReference type="GO" id="GO:0004315">
    <property type="term" value="F:3-oxoacyl-[acyl-carrier-protein] synthase activity"/>
    <property type="evidence" value="ECO:0007669"/>
    <property type="project" value="UniProtKB-EC"/>
</dbReference>
<protein>
    <recommendedName>
        <fullName evidence="1">beta-ketoacyl-[acyl-carrier-protein] synthase I</fullName>
        <ecNumber evidence="1">2.3.1.41</ecNumber>
    </recommendedName>
</protein>
<gene>
    <name evidence="4" type="ORF">NXF25_019771</name>
</gene>
<keyword evidence="2" id="KW-0808">Transferase</keyword>
<dbReference type="GO" id="GO:0005739">
    <property type="term" value="C:mitochondrion"/>
    <property type="evidence" value="ECO:0007669"/>
    <property type="project" value="TreeGrafter"/>
</dbReference>
<dbReference type="Pfam" id="PF02801">
    <property type="entry name" value="Ketoacyl-synt_C"/>
    <property type="match status" value="1"/>
</dbReference>
<accession>A0AAW1B2I9</accession>
<sequence>MGEGAAVLVLEEYMHAIQRGVKPYAEILGYGLSADACHITAPDPNGDGALRCMSAAIKDSGISPEDITYINAHATSTPLGDAAENQAIKDLFKGHAYALAVSSTKGATGHLLGAAERIRRMLVNSLDQIKWGKMNTTQCSGACLKGRWGVPSSVYRRIQLCHTASAPASSKKHSITSPSKGQVLSCGNLLLLVDQAWGQPAEGEEGSRWAMAALEVLSQGQCLGVCLPVQKGVVVATSIPSSTERIVWD</sequence>
<reference evidence="4 5" key="1">
    <citation type="journal article" date="2024" name="Proc. Natl. Acad. Sci. U.S.A.">
        <title>The genetic regulatory architecture and epigenomic basis for age-related changes in rattlesnake venom.</title>
        <authorList>
            <person name="Hogan M.P."/>
            <person name="Holding M.L."/>
            <person name="Nystrom G.S."/>
            <person name="Colston T.J."/>
            <person name="Bartlett D.A."/>
            <person name="Mason A.J."/>
            <person name="Ellsworth S.A."/>
            <person name="Rautsaw R.M."/>
            <person name="Lawrence K.C."/>
            <person name="Strickland J.L."/>
            <person name="He B."/>
            <person name="Fraser P."/>
            <person name="Margres M.J."/>
            <person name="Gilbert D.M."/>
            <person name="Gibbs H.L."/>
            <person name="Parkinson C.L."/>
            <person name="Rokyta D.R."/>
        </authorList>
    </citation>
    <scope>NUCLEOTIDE SEQUENCE [LARGE SCALE GENOMIC DNA]</scope>
    <source>
        <strain evidence="4">DRR0105</strain>
    </source>
</reference>
<dbReference type="EMBL" id="JAOTOJ010000008">
    <property type="protein sequence ID" value="KAK9396410.1"/>
    <property type="molecule type" value="Genomic_DNA"/>
</dbReference>
<dbReference type="GO" id="GO:0006633">
    <property type="term" value="P:fatty acid biosynthetic process"/>
    <property type="evidence" value="ECO:0007669"/>
    <property type="project" value="TreeGrafter"/>
</dbReference>
<dbReference type="InterPro" id="IPR020841">
    <property type="entry name" value="PKS_Beta-ketoAc_synthase_dom"/>
</dbReference>
<proteinExistence type="predicted"/>
<organism evidence="4 5">
    <name type="scientific">Crotalus adamanteus</name>
    <name type="common">Eastern diamondback rattlesnake</name>
    <dbReference type="NCBI Taxonomy" id="8729"/>
    <lineage>
        <taxon>Eukaryota</taxon>
        <taxon>Metazoa</taxon>
        <taxon>Chordata</taxon>
        <taxon>Craniata</taxon>
        <taxon>Vertebrata</taxon>
        <taxon>Euteleostomi</taxon>
        <taxon>Lepidosauria</taxon>
        <taxon>Squamata</taxon>
        <taxon>Bifurcata</taxon>
        <taxon>Unidentata</taxon>
        <taxon>Episquamata</taxon>
        <taxon>Toxicofera</taxon>
        <taxon>Serpentes</taxon>
        <taxon>Colubroidea</taxon>
        <taxon>Viperidae</taxon>
        <taxon>Crotalinae</taxon>
        <taxon>Crotalus</taxon>
    </lineage>
</organism>
<dbReference type="InterPro" id="IPR014031">
    <property type="entry name" value="Ketoacyl_synth_C"/>
</dbReference>